<evidence type="ECO:0000313" key="2">
    <source>
        <dbReference type="Proteomes" id="UP001175228"/>
    </source>
</evidence>
<organism evidence="1 2">
    <name type="scientific">Armillaria luteobubalina</name>
    <dbReference type="NCBI Taxonomy" id="153913"/>
    <lineage>
        <taxon>Eukaryota</taxon>
        <taxon>Fungi</taxon>
        <taxon>Dikarya</taxon>
        <taxon>Basidiomycota</taxon>
        <taxon>Agaricomycotina</taxon>
        <taxon>Agaricomycetes</taxon>
        <taxon>Agaricomycetidae</taxon>
        <taxon>Agaricales</taxon>
        <taxon>Marasmiineae</taxon>
        <taxon>Physalacriaceae</taxon>
        <taxon>Armillaria</taxon>
    </lineage>
</organism>
<name>A0AA39UH55_9AGAR</name>
<proteinExistence type="predicted"/>
<gene>
    <name evidence="1" type="ORF">EDD18DRAFT_1364563</name>
</gene>
<dbReference type="EMBL" id="JAUEPU010000094">
    <property type="protein sequence ID" value="KAK0478635.1"/>
    <property type="molecule type" value="Genomic_DNA"/>
</dbReference>
<keyword evidence="2" id="KW-1185">Reference proteome</keyword>
<sequence>MDLAGDSSPPMARTWAESSEVDMKRTISEYTVRIQPATIISFDDNDYNGPIITTTTVFSTSGVVQREWTRRPDHYTRLVSVNLNVVVPGLQTRSWLLKDGGVKGSLLGAKYGLLDESRVLTAYDCAVAEAYGKHNTVFSSVFLFQPALQQGTLQARTLPELGAIVIWAGFEGGCGVVTAYDPDSSSDTTSSRLLEVGDVVYHM</sequence>
<accession>A0AA39UH55</accession>
<dbReference type="Proteomes" id="UP001175228">
    <property type="component" value="Unassembled WGS sequence"/>
</dbReference>
<evidence type="ECO:0000313" key="1">
    <source>
        <dbReference type="EMBL" id="KAK0478635.1"/>
    </source>
</evidence>
<dbReference type="AlphaFoldDB" id="A0AA39UH55"/>
<comment type="caution">
    <text evidence="1">The sequence shown here is derived from an EMBL/GenBank/DDBJ whole genome shotgun (WGS) entry which is preliminary data.</text>
</comment>
<reference evidence="1" key="1">
    <citation type="submission" date="2023-06" db="EMBL/GenBank/DDBJ databases">
        <authorList>
            <consortium name="Lawrence Berkeley National Laboratory"/>
            <person name="Ahrendt S."/>
            <person name="Sahu N."/>
            <person name="Indic B."/>
            <person name="Wong-Bajracharya J."/>
            <person name="Merenyi Z."/>
            <person name="Ke H.-M."/>
            <person name="Monk M."/>
            <person name="Kocsube S."/>
            <person name="Drula E."/>
            <person name="Lipzen A."/>
            <person name="Balint B."/>
            <person name="Henrissat B."/>
            <person name="Andreopoulos B."/>
            <person name="Martin F.M."/>
            <person name="Harder C.B."/>
            <person name="Rigling D."/>
            <person name="Ford K.L."/>
            <person name="Foster G.D."/>
            <person name="Pangilinan J."/>
            <person name="Papanicolaou A."/>
            <person name="Barry K."/>
            <person name="LaButti K."/>
            <person name="Viragh M."/>
            <person name="Koriabine M."/>
            <person name="Yan M."/>
            <person name="Riley R."/>
            <person name="Champramary S."/>
            <person name="Plett K.L."/>
            <person name="Tsai I.J."/>
            <person name="Slot J."/>
            <person name="Sipos G."/>
            <person name="Plett J."/>
            <person name="Nagy L.G."/>
            <person name="Grigoriev I.V."/>
        </authorList>
    </citation>
    <scope>NUCLEOTIDE SEQUENCE</scope>
    <source>
        <strain evidence="1">HWK02</strain>
    </source>
</reference>
<protein>
    <submittedName>
        <fullName evidence="1">Uncharacterized protein</fullName>
    </submittedName>
</protein>